<dbReference type="EMBL" id="LJNI01000111">
    <property type="protein sequence ID" value="KPJ71951.1"/>
    <property type="molecule type" value="Genomic_DNA"/>
</dbReference>
<sequence>MKKYTAIVLLLSFVSLLLAKTDTTVEHDNTSGDVAYVERKGTDGTDQLNSLKRLSYCRTAFSLYASSRWLRYQSVEDTAGTVIEEEKEKAGGCFLFTPPGNILLYTAGAVVLIYLMATLILGGLSNGW</sequence>
<evidence type="ECO:0000256" key="1">
    <source>
        <dbReference type="SAM" id="Phobius"/>
    </source>
</evidence>
<feature type="transmembrane region" description="Helical" evidence="1">
    <location>
        <begin position="102"/>
        <end position="124"/>
    </location>
</feature>
<feature type="chain" id="PRO_5006640570" evidence="2">
    <location>
        <begin position="20"/>
        <end position="128"/>
    </location>
</feature>
<dbReference type="Proteomes" id="UP000051012">
    <property type="component" value="Unassembled WGS sequence"/>
</dbReference>
<proteinExistence type="predicted"/>
<name>A0A0S7YBY0_UNCT6</name>
<accession>A0A0S7YBY0</accession>
<gene>
    <name evidence="3" type="ORF">AMJ52_08000</name>
</gene>
<comment type="caution">
    <text evidence="3">The sequence shown here is derived from an EMBL/GenBank/DDBJ whole genome shotgun (WGS) entry which is preliminary data.</text>
</comment>
<protein>
    <submittedName>
        <fullName evidence="3">Uncharacterized protein</fullName>
    </submittedName>
</protein>
<evidence type="ECO:0000313" key="4">
    <source>
        <dbReference type="Proteomes" id="UP000051012"/>
    </source>
</evidence>
<keyword evidence="1" id="KW-1133">Transmembrane helix</keyword>
<keyword evidence="2" id="KW-0732">Signal</keyword>
<feature type="signal peptide" evidence="2">
    <location>
        <begin position="1"/>
        <end position="19"/>
    </location>
</feature>
<keyword evidence="1" id="KW-0472">Membrane</keyword>
<evidence type="ECO:0000256" key="2">
    <source>
        <dbReference type="SAM" id="SignalP"/>
    </source>
</evidence>
<organism evidence="3 4">
    <name type="scientific">candidate division TA06 bacterium DG_78</name>
    <dbReference type="NCBI Taxonomy" id="1703772"/>
    <lineage>
        <taxon>Bacteria</taxon>
        <taxon>Bacteria division TA06</taxon>
    </lineage>
</organism>
<keyword evidence="1" id="KW-0812">Transmembrane</keyword>
<dbReference type="AlphaFoldDB" id="A0A0S7YBY0"/>
<reference evidence="3 4" key="1">
    <citation type="journal article" date="2015" name="Microbiome">
        <title>Genomic resolution of linkages in carbon, nitrogen, and sulfur cycling among widespread estuary sediment bacteria.</title>
        <authorList>
            <person name="Baker B.J."/>
            <person name="Lazar C.S."/>
            <person name="Teske A.P."/>
            <person name="Dick G.J."/>
        </authorList>
    </citation>
    <scope>NUCLEOTIDE SEQUENCE [LARGE SCALE GENOMIC DNA]</scope>
    <source>
        <strain evidence="3">DG_78</strain>
    </source>
</reference>
<evidence type="ECO:0000313" key="3">
    <source>
        <dbReference type="EMBL" id="KPJ71951.1"/>
    </source>
</evidence>